<evidence type="ECO:0008006" key="3">
    <source>
        <dbReference type="Google" id="ProtNLM"/>
    </source>
</evidence>
<keyword evidence="2" id="KW-1185">Reference proteome</keyword>
<sequence length="277" mass="32394">MEEEVFKKLVYLDYNLFSILKNPRNPEHILLLDFIKANVDKIQLVYSDAHLEDLSKGNVPELIEEDLKNISRLTNNLSICKYWGESKLQLQYTDINESFRLHKLEQNSGCIGFIKWLNFLGLNNSWPWARNTQVPKAHQIDIRLISNYSISQIDQLVAKIGIYDSLDEWIVSQLQLKGKAYQNDTIFDYYITAYNTLDFISFYPDKLSERNKFENLFNDARHSAYGSQSDVFITNDNNCYLKSKFLFSYIGSKSKLIKTVRVRDLNILSKELNSILD</sequence>
<protein>
    <recommendedName>
        <fullName evidence="3">DUF4942 domain-containing protein</fullName>
    </recommendedName>
</protein>
<evidence type="ECO:0000313" key="1">
    <source>
        <dbReference type="EMBL" id="MDN4165230.1"/>
    </source>
</evidence>
<accession>A0ABT8F4A2</accession>
<dbReference type="RefSeq" id="WP_320003756.1">
    <property type="nucleotide sequence ID" value="NZ_JAUHJS010000003.1"/>
</dbReference>
<organism evidence="1 2">
    <name type="scientific">Shiella aurantiaca</name>
    <dbReference type="NCBI Taxonomy" id="3058365"/>
    <lineage>
        <taxon>Bacteria</taxon>
        <taxon>Pseudomonadati</taxon>
        <taxon>Bacteroidota</taxon>
        <taxon>Cytophagia</taxon>
        <taxon>Cytophagales</taxon>
        <taxon>Shiellaceae</taxon>
        <taxon>Shiella</taxon>
    </lineage>
</organism>
<evidence type="ECO:0000313" key="2">
    <source>
        <dbReference type="Proteomes" id="UP001168552"/>
    </source>
</evidence>
<gene>
    <name evidence="1" type="ORF">QWY31_06945</name>
</gene>
<comment type="caution">
    <text evidence="1">The sequence shown here is derived from an EMBL/GenBank/DDBJ whole genome shotgun (WGS) entry which is preliminary data.</text>
</comment>
<dbReference type="EMBL" id="JAUHJS010000003">
    <property type="protein sequence ID" value="MDN4165230.1"/>
    <property type="molecule type" value="Genomic_DNA"/>
</dbReference>
<reference evidence="1" key="1">
    <citation type="submission" date="2023-06" db="EMBL/GenBank/DDBJ databases">
        <title>Cytophagales bacterium Strain LB-30, isolated from soil.</title>
        <authorList>
            <person name="Liu B."/>
        </authorList>
    </citation>
    <scope>NUCLEOTIDE SEQUENCE</scope>
    <source>
        <strain evidence="1">LB-30</strain>
    </source>
</reference>
<dbReference type="Proteomes" id="UP001168552">
    <property type="component" value="Unassembled WGS sequence"/>
</dbReference>
<proteinExistence type="predicted"/>
<name>A0ABT8F4A2_9BACT</name>